<dbReference type="Pfam" id="PF00892">
    <property type="entry name" value="EamA"/>
    <property type="match status" value="2"/>
</dbReference>
<dbReference type="EMBL" id="JBHLZP010001162">
    <property type="protein sequence ID" value="MFB9840564.1"/>
    <property type="molecule type" value="Genomic_DNA"/>
</dbReference>
<sequence length="304" mass="30663">SAPSRRAAVLPAIAILVTVVLWASAFVAIRRVGRDLSAGELSLGRLLVGRAVLGALILNRQARGGPAAAGWPARSAWPRLVTCGVLWFGLYNVALNSGERHVDAGTAAMLVNIGPILVAVLAGVALGEGFSRALAGGLLVSFAGVVVIGLSGSPGGSADAWGSLLCVVAAVAYAISVVAQKPLLRDASALHVTWLACTIGAVVCLPYAPGLVSALATAHARTVLLVVYLGAMPTALAFTTWAYALARSSAGRLGTTTYLVPPITIVLGWALLGEVPALSAFGGGVLCLAGVALARRTREPAAAP</sequence>
<feature type="transmembrane region" description="Helical" evidence="2">
    <location>
        <begin position="7"/>
        <end position="29"/>
    </location>
</feature>
<feature type="domain" description="EamA" evidence="3">
    <location>
        <begin position="12"/>
        <end position="149"/>
    </location>
</feature>
<protein>
    <submittedName>
        <fullName evidence="4">DMT family transporter</fullName>
    </submittedName>
</protein>
<feature type="transmembrane region" description="Helical" evidence="2">
    <location>
        <begin position="192"/>
        <end position="216"/>
    </location>
</feature>
<accession>A0ABV5YZS5</accession>
<evidence type="ECO:0000259" key="3">
    <source>
        <dbReference type="Pfam" id="PF00892"/>
    </source>
</evidence>
<feature type="transmembrane region" description="Helical" evidence="2">
    <location>
        <begin position="160"/>
        <end position="180"/>
    </location>
</feature>
<name>A0ABV5YZS5_9ACTN</name>
<feature type="transmembrane region" description="Helical" evidence="2">
    <location>
        <begin position="80"/>
        <end position="98"/>
    </location>
</feature>
<evidence type="ECO:0000256" key="2">
    <source>
        <dbReference type="SAM" id="Phobius"/>
    </source>
</evidence>
<feature type="transmembrane region" description="Helical" evidence="2">
    <location>
        <begin position="133"/>
        <end position="154"/>
    </location>
</feature>
<keyword evidence="2" id="KW-1133">Transmembrane helix</keyword>
<evidence type="ECO:0000313" key="5">
    <source>
        <dbReference type="Proteomes" id="UP001589627"/>
    </source>
</evidence>
<proteinExistence type="inferred from homology"/>
<dbReference type="SUPFAM" id="SSF103481">
    <property type="entry name" value="Multidrug resistance efflux transporter EmrE"/>
    <property type="match status" value="2"/>
</dbReference>
<feature type="transmembrane region" description="Helical" evidence="2">
    <location>
        <begin position="222"/>
        <end position="246"/>
    </location>
</feature>
<reference evidence="4 5" key="1">
    <citation type="submission" date="2024-09" db="EMBL/GenBank/DDBJ databases">
        <authorList>
            <person name="Sun Q."/>
            <person name="Mori K."/>
        </authorList>
    </citation>
    <scope>NUCLEOTIDE SEQUENCE [LARGE SCALE GENOMIC DNA]</scope>
    <source>
        <strain evidence="4 5">TBRC 0563</strain>
    </source>
</reference>
<dbReference type="RefSeq" id="WP_378213804.1">
    <property type="nucleotide sequence ID" value="NZ_JBHLZP010001162.1"/>
</dbReference>
<comment type="similarity">
    <text evidence="1">Belongs to the EamA transporter family.</text>
</comment>
<feature type="non-terminal residue" evidence="4">
    <location>
        <position position="1"/>
    </location>
</feature>
<feature type="transmembrane region" description="Helical" evidence="2">
    <location>
        <begin position="104"/>
        <end position="126"/>
    </location>
</feature>
<dbReference type="PANTHER" id="PTHR12715">
    <property type="entry name" value="TRANSPORTER, DRUG/METABOLITE EXPORTER FAMILY"/>
    <property type="match status" value="1"/>
</dbReference>
<dbReference type="Proteomes" id="UP001589627">
    <property type="component" value="Unassembled WGS sequence"/>
</dbReference>
<dbReference type="PANTHER" id="PTHR12715:SF4">
    <property type="entry name" value="EAMA DOMAIN-CONTAINING PROTEIN"/>
    <property type="match status" value="1"/>
</dbReference>
<dbReference type="InterPro" id="IPR052756">
    <property type="entry name" value="Alkyne_AA_exporter"/>
</dbReference>
<comment type="caution">
    <text evidence="4">The sequence shown here is derived from an EMBL/GenBank/DDBJ whole genome shotgun (WGS) entry which is preliminary data.</text>
</comment>
<dbReference type="InterPro" id="IPR037185">
    <property type="entry name" value="EmrE-like"/>
</dbReference>
<dbReference type="InterPro" id="IPR000620">
    <property type="entry name" value="EamA_dom"/>
</dbReference>
<feature type="non-terminal residue" evidence="4">
    <location>
        <position position="304"/>
    </location>
</feature>
<keyword evidence="2" id="KW-0812">Transmembrane</keyword>
<gene>
    <name evidence="4" type="ORF">ACFFNX_51325</name>
</gene>
<organism evidence="4 5">
    <name type="scientific">Actinoallomurus acaciae</name>
    <dbReference type="NCBI Taxonomy" id="502577"/>
    <lineage>
        <taxon>Bacteria</taxon>
        <taxon>Bacillati</taxon>
        <taxon>Actinomycetota</taxon>
        <taxon>Actinomycetes</taxon>
        <taxon>Streptosporangiales</taxon>
        <taxon>Thermomonosporaceae</taxon>
        <taxon>Actinoallomurus</taxon>
    </lineage>
</organism>
<keyword evidence="5" id="KW-1185">Reference proteome</keyword>
<evidence type="ECO:0000256" key="1">
    <source>
        <dbReference type="ARBA" id="ARBA00007362"/>
    </source>
</evidence>
<keyword evidence="2" id="KW-0472">Membrane</keyword>
<evidence type="ECO:0000313" key="4">
    <source>
        <dbReference type="EMBL" id="MFB9840564.1"/>
    </source>
</evidence>
<feature type="domain" description="EamA" evidence="3">
    <location>
        <begin position="161"/>
        <end position="294"/>
    </location>
</feature>